<dbReference type="InterPro" id="IPR039422">
    <property type="entry name" value="MarR/SlyA-like"/>
</dbReference>
<dbReference type="RefSeq" id="WP_231929627.1">
    <property type="nucleotide sequence ID" value="NZ_LT607754.1"/>
</dbReference>
<proteinExistence type="predicted"/>
<gene>
    <name evidence="5" type="ORF">GA0070613_0376</name>
</gene>
<evidence type="ECO:0000256" key="2">
    <source>
        <dbReference type="ARBA" id="ARBA00023125"/>
    </source>
</evidence>
<reference evidence="6" key="1">
    <citation type="submission" date="2016-06" db="EMBL/GenBank/DDBJ databases">
        <authorList>
            <person name="Varghese N."/>
            <person name="Submissions Spin"/>
        </authorList>
    </citation>
    <scope>NUCLEOTIDE SEQUENCE [LARGE SCALE GENOMIC DNA]</scope>
    <source>
        <strain evidence="6">DSM 43819</strain>
    </source>
</reference>
<dbReference type="EMBL" id="LT607754">
    <property type="protein sequence ID" value="SCG37198.1"/>
    <property type="molecule type" value="Genomic_DNA"/>
</dbReference>
<name>A0A1C5GTU2_9ACTN</name>
<keyword evidence="6" id="KW-1185">Reference proteome</keyword>
<dbReference type="InterPro" id="IPR023187">
    <property type="entry name" value="Tscrpt_reg_MarR-type_CS"/>
</dbReference>
<protein>
    <submittedName>
        <fullName evidence="5">DNA-binding transcriptional regulator, MarR family</fullName>
    </submittedName>
</protein>
<dbReference type="PROSITE" id="PS50995">
    <property type="entry name" value="HTH_MARR_2"/>
    <property type="match status" value="1"/>
</dbReference>
<keyword evidence="3" id="KW-0804">Transcription</keyword>
<dbReference type="GO" id="GO:0003677">
    <property type="term" value="F:DNA binding"/>
    <property type="evidence" value="ECO:0007669"/>
    <property type="project" value="UniProtKB-KW"/>
</dbReference>
<dbReference type="PROSITE" id="PS01117">
    <property type="entry name" value="HTH_MARR_1"/>
    <property type="match status" value="1"/>
</dbReference>
<dbReference type="InterPro" id="IPR000835">
    <property type="entry name" value="HTH_MarR-typ"/>
</dbReference>
<dbReference type="SUPFAM" id="SSF46785">
    <property type="entry name" value="Winged helix' DNA-binding domain"/>
    <property type="match status" value="1"/>
</dbReference>
<organism evidence="5 6">
    <name type="scientific">Micromonospora inositola</name>
    <dbReference type="NCBI Taxonomy" id="47865"/>
    <lineage>
        <taxon>Bacteria</taxon>
        <taxon>Bacillati</taxon>
        <taxon>Actinomycetota</taxon>
        <taxon>Actinomycetes</taxon>
        <taxon>Micromonosporales</taxon>
        <taxon>Micromonosporaceae</taxon>
        <taxon>Micromonospora</taxon>
    </lineage>
</organism>
<feature type="domain" description="HTH marR-type" evidence="4">
    <location>
        <begin position="12"/>
        <end position="143"/>
    </location>
</feature>
<dbReference type="Gene3D" id="1.10.10.10">
    <property type="entry name" value="Winged helix-like DNA-binding domain superfamily/Winged helix DNA-binding domain"/>
    <property type="match status" value="1"/>
</dbReference>
<dbReference type="GO" id="GO:0003700">
    <property type="term" value="F:DNA-binding transcription factor activity"/>
    <property type="evidence" value="ECO:0007669"/>
    <property type="project" value="InterPro"/>
</dbReference>
<dbReference type="PANTHER" id="PTHR33164">
    <property type="entry name" value="TRANSCRIPTIONAL REGULATOR, MARR FAMILY"/>
    <property type="match status" value="1"/>
</dbReference>
<dbReference type="AlphaFoldDB" id="A0A1C5GTU2"/>
<sequence>MDEHLPETVRAVEDELAALLRRGRALSWEIAREVHPNLEPNAYGLLLWLRRSGSTRLTDLAGRLGIGKGTLSRQIQGLEGLGLVRRDPDPDDRRAAQIGLTEEGTRRFDAARAARLGQMRRTMENWPRRDIEEFARLLHRFNDSF</sequence>
<dbReference type="GO" id="GO:0006950">
    <property type="term" value="P:response to stress"/>
    <property type="evidence" value="ECO:0007669"/>
    <property type="project" value="TreeGrafter"/>
</dbReference>
<evidence type="ECO:0000256" key="3">
    <source>
        <dbReference type="ARBA" id="ARBA00023163"/>
    </source>
</evidence>
<keyword evidence="1" id="KW-0805">Transcription regulation</keyword>
<accession>A0A1C5GTU2</accession>
<dbReference type="PRINTS" id="PR00598">
    <property type="entry name" value="HTHMARR"/>
</dbReference>
<evidence type="ECO:0000256" key="1">
    <source>
        <dbReference type="ARBA" id="ARBA00023015"/>
    </source>
</evidence>
<evidence type="ECO:0000313" key="5">
    <source>
        <dbReference type="EMBL" id="SCG37198.1"/>
    </source>
</evidence>
<dbReference type="Pfam" id="PF01047">
    <property type="entry name" value="MarR"/>
    <property type="match status" value="1"/>
</dbReference>
<dbReference type="Proteomes" id="UP000198221">
    <property type="component" value="Chromosome I"/>
</dbReference>
<keyword evidence="2 5" id="KW-0238">DNA-binding</keyword>
<dbReference type="PANTHER" id="PTHR33164:SF57">
    <property type="entry name" value="MARR-FAMILY TRANSCRIPTIONAL REGULATOR"/>
    <property type="match status" value="1"/>
</dbReference>
<evidence type="ECO:0000313" key="6">
    <source>
        <dbReference type="Proteomes" id="UP000198221"/>
    </source>
</evidence>
<dbReference type="SMART" id="SM00347">
    <property type="entry name" value="HTH_MARR"/>
    <property type="match status" value="1"/>
</dbReference>
<dbReference type="InterPro" id="IPR036390">
    <property type="entry name" value="WH_DNA-bd_sf"/>
</dbReference>
<evidence type="ECO:0000259" key="4">
    <source>
        <dbReference type="PROSITE" id="PS50995"/>
    </source>
</evidence>
<dbReference type="InterPro" id="IPR036388">
    <property type="entry name" value="WH-like_DNA-bd_sf"/>
</dbReference>